<feature type="compositionally biased region" description="Basic and acidic residues" evidence="1">
    <location>
        <begin position="1"/>
        <end position="10"/>
    </location>
</feature>
<dbReference type="EMBL" id="CP071868">
    <property type="protein sequence ID" value="QTE30982.1"/>
    <property type="molecule type" value="Genomic_DNA"/>
</dbReference>
<dbReference type="KEGG" id="psic:J4E96_08690"/>
<evidence type="ECO:0000313" key="2">
    <source>
        <dbReference type="EMBL" id="QTE30982.1"/>
    </source>
</evidence>
<name>A0A8A4ZG32_9MICO</name>
<protein>
    <submittedName>
        <fullName evidence="2">Uncharacterized protein</fullName>
    </submittedName>
</protein>
<dbReference type="AlphaFoldDB" id="A0A8A4ZG32"/>
<gene>
    <name evidence="2" type="ORF">J4E96_08690</name>
</gene>
<reference evidence="2" key="1">
    <citation type="submission" date="2021-03" db="EMBL/GenBank/DDBJ databases">
        <title>Pengzhenrongella sicca gen. nov., sp. nov., a new member of suborder Micrococcineae isolated from High-Arctic tundra soil.</title>
        <authorList>
            <person name="Peng F."/>
        </authorList>
    </citation>
    <scope>NUCLEOTIDE SEQUENCE</scope>
    <source>
        <strain evidence="2">LRZ-2</strain>
    </source>
</reference>
<sequence length="64" mass="6662">MSYDEKREPVSETSEGALEKEREALVGSAVEGAPDTDVTTHDDPAAPTDSTEAEIEAGLRGSGV</sequence>
<feature type="region of interest" description="Disordered" evidence="1">
    <location>
        <begin position="1"/>
        <end position="64"/>
    </location>
</feature>
<dbReference type="RefSeq" id="WP_227425364.1">
    <property type="nucleotide sequence ID" value="NZ_CP071868.1"/>
</dbReference>
<proteinExistence type="predicted"/>
<evidence type="ECO:0000256" key="1">
    <source>
        <dbReference type="SAM" id="MobiDB-lite"/>
    </source>
</evidence>
<dbReference type="Proteomes" id="UP000663937">
    <property type="component" value="Chromosome"/>
</dbReference>
<organism evidence="2 3">
    <name type="scientific">Pengzhenrongella sicca</name>
    <dbReference type="NCBI Taxonomy" id="2819238"/>
    <lineage>
        <taxon>Bacteria</taxon>
        <taxon>Bacillati</taxon>
        <taxon>Actinomycetota</taxon>
        <taxon>Actinomycetes</taxon>
        <taxon>Micrococcales</taxon>
        <taxon>Pengzhenrongella</taxon>
    </lineage>
</organism>
<keyword evidence="3" id="KW-1185">Reference proteome</keyword>
<accession>A0A8A4ZG32</accession>
<evidence type="ECO:0000313" key="3">
    <source>
        <dbReference type="Proteomes" id="UP000663937"/>
    </source>
</evidence>